<sequence length="143" mass="15840">MTKVGNVCFLFCSFVEGRARADELLLDTKGIIKDKHYNKNIERSVLLASMQSYALVKKQSIDVPYGVLGENLLMDYNPYHLPGGSRLKIGNVVLEISQHCTLCKGLAKVDAKLPKLLKNDRGIFAKVIEPGSIKDGDAIYLLD</sequence>
<dbReference type="GO" id="GO:0030151">
    <property type="term" value="F:molybdenum ion binding"/>
    <property type="evidence" value="ECO:0007669"/>
    <property type="project" value="InterPro"/>
</dbReference>
<feature type="domain" description="MOSC" evidence="1">
    <location>
        <begin position="13"/>
        <end position="142"/>
    </location>
</feature>
<evidence type="ECO:0000313" key="2">
    <source>
        <dbReference type="EMBL" id="KYJ87177.1"/>
    </source>
</evidence>
<dbReference type="PROSITE" id="PS51340">
    <property type="entry name" value="MOSC"/>
    <property type="match status" value="1"/>
</dbReference>
<dbReference type="Pfam" id="PF03473">
    <property type="entry name" value="MOSC"/>
    <property type="match status" value="1"/>
</dbReference>
<dbReference type="InterPro" id="IPR005302">
    <property type="entry name" value="MoCF_Sase_C"/>
</dbReference>
<dbReference type="GO" id="GO:0003824">
    <property type="term" value="F:catalytic activity"/>
    <property type="evidence" value="ECO:0007669"/>
    <property type="project" value="InterPro"/>
</dbReference>
<comment type="caution">
    <text evidence="2">The sequence shown here is derived from an EMBL/GenBank/DDBJ whole genome shotgun (WGS) entry which is preliminary data.</text>
</comment>
<evidence type="ECO:0000313" key="3">
    <source>
        <dbReference type="Proteomes" id="UP000075359"/>
    </source>
</evidence>
<keyword evidence="3" id="KW-1185">Reference proteome</keyword>
<protein>
    <recommendedName>
        <fullName evidence="1">MOSC domain-containing protein</fullName>
    </recommendedName>
</protein>
<dbReference type="RefSeq" id="WP_067329306.1">
    <property type="nucleotide sequence ID" value="NZ_LNKT01000004.1"/>
</dbReference>
<dbReference type="Proteomes" id="UP000075359">
    <property type="component" value="Unassembled WGS sequence"/>
</dbReference>
<name>A0A151CI52_9BACT</name>
<evidence type="ECO:0000259" key="1">
    <source>
        <dbReference type="PROSITE" id="PS51340"/>
    </source>
</evidence>
<dbReference type="OrthoDB" id="9784492at2"/>
<dbReference type="EMBL" id="LNKT01000004">
    <property type="protein sequence ID" value="KYJ87177.1"/>
    <property type="molecule type" value="Genomic_DNA"/>
</dbReference>
<dbReference type="GO" id="GO:0030170">
    <property type="term" value="F:pyridoxal phosphate binding"/>
    <property type="evidence" value="ECO:0007669"/>
    <property type="project" value="InterPro"/>
</dbReference>
<dbReference type="Gene3D" id="2.40.33.20">
    <property type="entry name" value="PK beta-barrel domain-like"/>
    <property type="match status" value="1"/>
</dbReference>
<organism evidence="2 3">
    <name type="scientific">Sulfurovum riftiae</name>
    <dbReference type="NCBI Taxonomy" id="1630136"/>
    <lineage>
        <taxon>Bacteria</taxon>
        <taxon>Pseudomonadati</taxon>
        <taxon>Campylobacterota</taxon>
        <taxon>Epsilonproteobacteria</taxon>
        <taxon>Campylobacterales</taxon>
        <taxon>Sulfurovaceae</taxon>
        <taxon>Sulfurovum</taxon>
    </lineage>
</organism>
<proteinExistence type="predicted"/>
<reference evidence="2 3" key="1">
    <citation type="submission" date="2015-11" db="EMBL/GenBank/DDBJ databases">
        <title>Draft genome of Sulfurovum riftiae 1812E, a member of the Epsilonproteobacteria isolated from the tube of the deep-sea hydrothermal vent tubewom Riftia pachyptila.</title>
        <authorList>
            <person name="Vetriani C."/>
            <person name="Giovannelli D."/>
        </authorList>
    </citation>
    <scope>NUCLEOTIDE SEQUENCE [LARGE SCALE GENOMIC DNA]</scope>
    <source>
        <strain evidence="2 3">1812E</strain>
    </source>
</reference>
<dbReference type="AlphaFoldDB" id="A0A151CI52"/>
<dbReference type="STRING" id="1630136.AS592_09015"/>
<dbReference type="SUPFAM" id="SSF50800">
    <property type="entry name" value="PK beta-barrel domain-like"/>
    <property type="match status" value="1"/>
</dbReference>
<accession>A0A151CI52</accession>
<dbReference type="InterPro" id="IPR011037">
    <property type="entry name" value="Pyrv_Knase-like_insert_dom_sf"/>
</dbReference>
<gene>
    <name evidence="2" type="ORF">AS592_09015</name>
</gene>